<keyword evidence="7" id="KW-0677">Repeat</keyword>
<dbReference type="FunFam" id="3.80.10.10:FF:000383">
    <property type="entry name" value="Leucine-rich repeat receptor protein kinase EMS1"/>
    <property type="match status" value="1"/>
</dbReference>
<evidence type="ECO:0000256" key="1">
    <source>
        <dbReference type="ARBA" id="ARBA00004167"/>
    </source>
</evidence>
<keyword evidence="9" id="KW-0472">Membrane</keyword>
<evidence type="ECO:0000313" key="13">
    <source>
        <dbReference type="EMBL" id="GJJ70458.1"/>
    </source>
</evidence>
<keyword evidence="10" id="KW-0675">Receptor</keyword>
<evidence type="ECO:0000256" key="12">
    <source>
        <dbReference type="SAM" id="MobiDB-lite"/>
    </source>
</evidence>
<dbReference type="Proteomes" id="UP000827284">
    <property type="component" value="Unassembled WGS sequence"/>
</dbReference>
<keyword evidence="8" id="KW-1133">Transmembrane helix</keyword>
<accession>A0A9P3H5K7</accession>
<evidence type="ECO:0000256" key="7">
    <source>
        <dbReference type="ARBA" id="ARBA00022737"/>
    </source>
</evidence>
<keyword evidence="6" id="KW-0732">Signal</keyword>
<evidence type="ECO:0000313" key="14">
    <source>
        <dbReference type="Proteomes" id="UP000827284"/>
    </source>
</evidence>
<dbReference type="AlphaFoldDB" id="A0A9P3H5K7"/>
<keyword evidence="11" id="KW-0325">Glycoprotein</keyword>
<dbReference type="OrthoDB" id="676979at2759"/>
<proteinExistence type="predicted"/>
<dbReference type="EMBL" id="BQFW01000004">
    <property type="protein sequence ID" value="GJJ70458.1"/>
    <property type="molecule type" value="Genomic_DNA"/>
</dbReference>
<organism evidence="13 14">
    <name type="scientific">Entomortierella parvispora</name>
    <dbReference type="NCBI Taxonomy" id="205924"/>
    <lineage>
        <taxon>Eukaryota</taxon>
        <taxon>Fungi</taxon>
        <taxon>Fungi incertae sedis</taxon>
        <taxon>Mucoromycota</taxon>
        <taxon>Mortierellomycotina</taxon>
        <taxon>Mortierellomycetes</taxon>
        <taxon>Mortierellales</taxon>
        <taxon>Mortierellaceae</taxon>
        <taxon>Entomortierella</taxon>
    </lineage>
</organism>
<evidence type="ECO:0000256" key="9">
    <source>
        <dbReference type="ARBA" id="ARBA00023136"/>
    </source>
</evidence>
<keyword evidence="3" id="KW-1003">Cell membrane</keyword>
<evidence type="ECO:0008006" key="15">
    <source>
        <dbReference type="Google" id="ProtNLM"/>
    </source>
</evidence>
<evidence type="ECO:0000256" key="5">
    <source>
        <dbReference type="ARBA" id="ARBA00022692"/>
    </source>
</evidence>
<sequence length="550" mass="58072">MAASTRAKGYGRLTRKLFLSAILALVILSILNAGSLVAAQSDDDDEYDSESFLDHDEMEPDPTPVTHAVLPPSIPSPQPSPASVPDVPPAPAAPAPAAPSPPPPPPPSPQPTTPQSPKPLPTNPSGILKPGTPSPDCAIFGELYKATGPWQFVPDTANCCNAEYPNSSGVKCNAAGQIIYIYLAGQGLSGSLPDSLGSLTALQYLLLYYNNLSGPIPQGVANLPLLILDLSHNRLSGPLPSSAPGWTNIGTLNLEQNALTGPLPDWLSTLPNLHSLALGQNQFTTGDPVPAFSFNLEPPPMSGTGASTPAAQASIPANVTPANYVPPSSVFLEAFTRLPKLKQLKLDSLGISGGFPASWQQKMVNLTKLDLSNNTMQGPIPSYLNGFPGMKTLLLDRNEFGGTIPDLSGLRSLTVLDMSYNQLSGPIPPWGAGLNLTVLNFSNNLLSGPLPLDNHHTWKTCSVANNYFVCTKGPEQILSAKWKSDCRATCADTQQTVPVVRPPVNTTLPGIRVRQTHNEAIQPVVAFDSIQGWITLGMTILSVVSAFAAY</sequence>
<evidence type="ECO:0000256" key="11">
    <source>
        <dbReference type="ARBA" id="ARBA00023180"/>
    </source>
</evidence>
<feature type="compositionally biased region" description="Acidic residues" evidence="12">
    <location>
        <begin position="41"/>
        <end position="60"/>
    </location>
</feature>
<keyword evidence="4" id="KW-0433">Leucine-rich repeat</keyword>
<dbReference type="Gene3D" id="3.80.10.10">
    <property type="entry name" value="Ribonuclease Inhibitor"/>
    <property type="match status" value="2"/>
</dbReference>
<evidence type="ECO:0000256" key="3">
    <source>
        <dbReference type="ARBA" id="ARBA00022475"/>
    </source>
</evidence>
<dbReference type="FunFam" id="3.80.10.10:FF:000041">
    <property type="entry name" value="LRR receptor-like serine/threonine-protein kinase ERECTA"/>
    <property type="match status" value="1"/>
</dbReference>
<comment type="subcellular location">
    <subcellularLocation>
        <location evidence="2">Cell membrane</location>
    </subcellularLocation>
    <subcellularLocation>
        <location evidence="1">Membrane</location>
        <topology evidence="1">Single-pass membrane protein</topology>
    </subcellularLocation>
</comment>
<dbReference type="PANTHER" id="PTHR27000">
    <property type="entry name" value="LEUCINE-RICH REPEAT RECEPTOR-LIKE PROTEIN KINASE FAMILY PROTEIN-RELATED"/>
    <property type="match status" value="1"/>
</dbReference>
<protein>
    <recommendedName>
        <fullName evidence="15">L domain-like protein</fullName>
    </recommendedName>
</protein>
<name>A0A9P3H5K7_9FUNG</name>
<keyword evidence="5" id="KW-0812">Transmembrane</keyword>
<evidence type="ECO:0000256" key="4">
    <source>
        <dbReference type="ARBA" id="ARBA00022614"/>
    </source>
</evidence>
<evidence type="ECO:0000256" key="6">
    <source>
        <dbReference type="ARBA" id="ARBA00022729"/>
    </source>
</evidence>
<evidence type="ECO:0000256" key="10">
    <source>
        <dbReference type="ARBA" id="ARBA00023170"/>
    </source>
</evidence>
<feature type="compositionally biased region" description="Pro residues" evidence="12">
    <location>
        <begin position="72"/>
        <end position="122"/>
    </location>
</feature>
<dbReference type="PRINTS" id="PR00019">
    <property type="entry name" value="LEURICHRPT"/>
</dbReference>
<evidence type="ECO:0000256" key="2">
    <source>
        <dbReference type="ARBA" id="ARBA00004236"/>
    </source>
</evidence>
<dbReference type="PANTHER" id="PTHR27000:SF803">
    <property type="entry name" value="RECEPTOR-LIKE PROTEIN 45"/>
    <property type="match status" value="1"/>
</dbReference>
<dbReference type="InterPro" id="IPR001611">
    <property type="entry name" value="Leu-rich_rpt"/>
</dbReference>
<keyword evidence="14" id="KW-1185">Reference proteome</keyword>
<dbReference type="GO" id="GO:0005886">
    <property type="term" value="C:plasma membrane"/>
    <property type="evidence" value="ECO:0007669"/>
    <property type="project" value="UniProtKB-SubCell"/>
</dbReference>
<gene>
    <name evidence="13" type="ORF">EMPS_02807</name>
</gene>
<evidence type="ECO:0000256" key="8">
    <source>
        <dbReference type="ARBA" id="ARBA00022989"/>
    </source>
</evidence>
<reference evidence="13" key="2">
    <citation type="journal article" date="2022" name="Microbiol. Resour. Announc.">
        <title>Whole-Genome Sequence of Entomortierella parvispora E1425, a Mucoromycotan Fungus Associated with Burkholderiaceae-Related Endosymbiotic Bacteria.</title>
        <authorList>
            <person name="Herlambang A."/>
            <person name="Guo Y."/>
            <person name="Takashima Y."/>
            <person name="Narisawa K."/>
            <person name="Ohta H."/>
            <person name="Nishizawa T."/>
        </authorList>
    </citation>
    <scope>NUCLEOTIDE SEQUENCE</scope>
    <source>
        <strain evidence="13">E1425</strain>
    </source>
</reference>
<comment type="caution">
    <text evidence="13">The sequence shown here is derived from an EMBL/GenBank/DDBJ whole genome shotgun (WGS) entry which is preliminary data.</text>
</comment>
<reference evidence="13" key="1">
    <citation type="submission" date="2021-11" db="EMBL/GenBank/DDBJ databases">
        <authorList>
            <person name="Herlambang A."/>
            <person name="Guo Y."/>
            <person name="Takashima Y."/>
            <person name="Nishizawa T."/>
        </authorList>
    </citation>
    <scope>NUCLEOTIDE SEQUENCE</scope>
    <source>
        <strain evidence="13">E1425</strain>
    </source>
</reference>
<feature type="region of interest" description="Disordered" evidence="12">
    <location>
        <begin position="41"/>
        <end position="132"/>
    </location>
</feature>
<dbReference type="InterPro" id="IPR032675">
    <property type="entry name" value="LRR_dom_sf"/>
</dbReference>
<dbReference type="SUPFAM" id="SSF52058">
    <property type="entry name" value="L domain-like"/>
    <property type="match status" value="1"/>
</dbReference>
<dbReference type="Pfam" id="PF00560">
    <property type="entry name" value="LRR_1"/>
    <property type="match status" value="4"/>
</dbReference>